<dbReference type="SUPFAM" id="SSF53756">
    <property type="entry name" value="UDP-Glycosyltransferase/glycogen phosphorylase"/>
    <property type="match status" value="1"/>
</dbReference>
<evidence type="ECO:0000259" key="1">
    <source>
        <dbReference type="Pfam" id="PF13524"/>
    </source>
</evidence>
<dbReference type="Gene3D" id="3.40.50.2000">
    <property type="entry name" value="Glycogen Phosphorylase B"/>
    <property type="match status" value="1"/>
</dbReference>
<dbReference type="GO" id="GO:0016740">
    <property type="term" value="F:transferase activity"/>
    <property type="evidence" value="ECO:0007669"/>
    <property type="project" value="UniProtKB-KW"/>
</dbReference>
<gene>
    <name evidence="2" type="ORF">HZF10_09970</name>
</gene>
<comment type="caution">
    <text evidence="2">The sequence shown here is derived from an EMBL/GenBank/DDBJ whole genome shotgun (WGS) entry which is preliminary data.</text>
</comment>
<feature type="domain" description="Spore protein YkvP/CgeB glycosyl transferase-like" evidence="1">
    <location>
        <begin position="251"/>
        <end position="375"/>
    </location>
</feature>
<dbReference type="AlphaFoldDB" id="A0A7Y8Y290"/>
<protein>
    <submittedName>
        <fullName evidence="2">Glycosyltransferase family 1 protein</fullName>
    </submittedName>
</protein>
<keyword evidence="3" id="KW-1185">Reference proteome</keyword>
<keyword evidence="2" id="KW-0808">Transferase</keyword>
<dbReference type="Proteomes" id="UP000535020">
    <property type="component" value="Unassembled WGS sequence"/>
</dbReference>
<dbReference type="RefSeq" id="WP_176006043.1">
    <property type="nucleotide sequence ID" value="NZ_JABWMI010000010.1"/>
</dbReference>
<accession>A0A7Y8Y290</accession>
<dbReference type="EMBL" id="JACBJI010000003">
    <property type="protein sequence ID" value="NYA71246.1"/>
    <property type="molecule type" value="Genomic_DNA"/>
</dbReference>
<dbReference type="Pfam" id="PF13524">
    <property type="entry name" value="Glyco_trans_1_2"/>
    <property type="match status" value="1"/>
</dbReference>
<proteinExistence type="predicted"/>
<sequence>MRILLVGEFSRLHNSLKEGLVALGHEVTLVGSGDDFKNFPVDLSIASKTVARSSGLKFIGKITNKLLGFTLDSLEKGRRFEKLLPRLKGYDVVQLINSDAIETLPNLEIGLYDRLFAQNDKIFLLICGDETPVVNELLKNKQRYSVMTPYFEDKKLEPYYRYTLKYTSEKYRGLYRFVSQNASGLLTSDLDYKLVLDEAGIDTTLIPNPVNTDKIPFEELSVDRPITIFYGANKFSSVKKGGKFFEKALEIVKAKYSDKIKVETVNSLPYSEYVEHLKKAHIVLDQVYAFDQGYNALEAMARGKVVFTGAESEFYSHYGLSEKVAINALPDVDFIVSELSRLIENPSEIHEIGKRARAFIEKEHDYKSIAQRYLDFWQKS</sequence>
<evidence type="ECO:0000313" key="2">
    <source>
        <dbReference type="EMBL" id="NYA71246.1"/>
    </source>
</evidence>
<name>A0A7Y8Y290_9FLAO</name>
<reference evidence="2 3" key="1">
    <citation type="submission" date="2020-07" db="EMBL/GenBank/DDBJ databases">
        <authorList>
            <person name="Sun Q."/>
        </authorList>
    </citation>
    <scope>NUCLEOTIDE SEQUENCE [LARGE SCALE GENOMIC DNA]</scope>
    <source>
        <strain evidence="2 3">MAH-1</strain>
    </source>
</reference>
<evidence type="ECO:0000313" key="3">
    <source>
        <dbReference type="Proteomes" id="UP000535020"/>
    </source>
</evidence>
<dbReference type="InterPro" id="IPR055259">
    <property type="entry name" value="YkvP/CgeB_Glyco_trans-like"/>
</dbReference>
<organism evidence="2 3">
    <name type="scientific">Flavobacterium agri</name>
    <dbReference type="NCBI Taxonomy" id="2743471"/>
    <lineage>
        <taxon>Bacteria</taxon>
        <taxon>Pseudomonadati</taxon>
        <taxon>Bacteroidota</taxon>
        <taxon>Flavobacteriia</taxon>
        <taxon>Flavobacteriales</taxon>
        <taxon>Flavobacteriaceae</taxon>
        <taxon>Flavobacterium</taxon>
    </lineage>
</organism>